<dbReference type="EMBL" id="SOBK01000001">
    <property type="protein sequence ID" value="TDT92156.1"/>
    <property type="molecule type" value="Genomic_DNA"/>
</dbReference>
<dbReference type="EMBL" id="CP014206">
    <property type="protein sequence ID" value="AMK11138.1"/>
    <property type="molecule type" value="Genomic_DNA"/>
</dbReference>
<proteinExistence type="predicted"/>
<gene>
    <name evidence="1" type="ORF">AWY79_08425</name>
    <name evidence="2" type="ORF">EDC59_101560</name>
</gene>
<dbReference type="OrthoDB" id="5456715at2"/>
<reference evidence="1 3" key="1">
    <citation type="journal article" date="2016" name="Front. Microbiol.">
        <title>Genome Sequence of the Piezophilic, Mesophilic Sulfate-Reducing Bacterium Desulfovibrio indicus J2T.</title>
        <authorList>
            <person name="Cao J."/>
            <person name="Maignien L."/>
            <person name="Shao Z."/>
            <person name="Alain K."/>
            <person name="Jebbar M."/>
        </authorList>
    </citation>
    <scope>NUCLEOTIDE SEQUENCE [LARGE SCALE GENOMIC DNA]</scope>
    <source>
        <strain evidence="1 3">J2</strain>
    </source>
</reference>
<dbReference type="AlphaFoldDB" id="A0A126QN88"/>
<dbReference type="Proteomes" id="UP000295506">
    <property type="component" value="Unassembled WGS sequence"/>
</dbReference>
<dbReference type="RefSeq" id="WP_066802458.1">
    <property type="nucleotide sequence ID" value="NZ_CP014206.1"/>
</dbReference>
<sequence length="121" mass="14660">MTKTVNYEEMPDHEIEARKRHMYDKMSPRRRKFVDRVGYENWDPFAAPFDPIDIRVEKTGLTQSQLTQLFIMQTGKHANQEYIDQINEFNVMLVMNFEKVRPIYDFCLWYEEHCKKHGVKP</sequence>
<evidence type="ECO:0000313" key="1">
    <source>
        <dbReference type="EMBL" id="AMK11138.1"/>
    </source>
</evidence>
<evidence type="ECO:0000313" key="4">
    <source>
        <dbReference type="Proteomes" id="UP000295506"/>
    </source>
</evidence>
<organism evidence="2 4">
    <name type="scientific">Pseudodesulfovibrio indicus</name>
    <dbReference type="NCBI Taxonomy" id="1716143"/>
    <lineage>
        <taxon>Bacteria</taxon>
        <taxon>Pseudomonadati</taxon>
        <taxon>Thermodesulfobacteriota</taxon>
        <taxon>Desulfovibrionia</taxon>
        <taxon>Desulfovibrionales</taxon>
        <taxon>Desulfovibrionaceae</taxon>
    </lineage>
</organism>
<keyword evidence="3" id="KW-1185">Reference proteome</keyword>
<evidence type="ECO:0000313" key="3">
    <source>
        <dbReference type="Proteomes" id="UP000055611"/>
    </source>
</evidence>
<evidence type="ECO:0000313" key="2">
    <source>
        <dbReference type="EMBL" id="TDT92156.1"/>
    </source>
</evidence>
<reference evidence="2 4" key="2">
    <citation type="submission" date="2019-03" db="EMBL/GenBank/DDBJ databases">
        <title>Genomic Encyclopedia of Type Strains, Phase IV (KMG-IV): sequencing the most valuable type-strain genomes for metagenomic binning, comparative biology and taxonomic classification.</title>
        <authorList>
            <person name="Goeker M."/>
        </authorList>
    </citation>
    <scope>NUCLEOTIDE SEQUENCE [LARGE SCALE GENOMIC DNA]</scope>
    <source>
        <strain evidence="2 4">DSM 101483</strain>
    </source>
</reference>
<name>A0A126QN88_9BACT</name>
<dbReference type="Proteomes" id="UP000055611">
    <property type="component" value="Chromosome"/>
</dbReference>
<accession>A0A126QN88</accession>
<protein>
    <submittedName>
        <fullName evidence="2">Uncharacterized protein</fullName>
    </submittedName>
</protein>
<dbReference type="KEGG" id="dej:AWY79_08425"/>